<keyword evidence="1" id="KW-1185">Reference proteome</keyword>
<dbReference type="AlphaFoldDB" id="A0A0M3HUZ3"/>
<evidence type="ECO:0000313" key="2">
    <source>
        <dbReference type="WBParaSite" id="ALUE_0000668801-mRNA-1"/>
    </source>
</evidence>
<protein>
    <submittedName>
        <fullName evidence="2">MADS-box domain-containing protein</fullName>
    </submittedName>
</protein>
<evidence type="ECO:0000313" key="1">
    <source>
        <dbReference type="Proteomes" id="UP000036681"/>
    </source>
</evidence>
<proteinExistence type="predicted"/>
<organism evidence="1 2">
    <name type="scientific">Ascaris lumbricoides</name>
    <name type="common">Giant roundworm</name>
    <dbReference type="NCBI Taxonomy" id="6252"/>
    <lineage>
        <taxon>Eukaryota</taxon>
        <taxon>Metazoa</taxon>
        <taxon>Ecdysozoa</taxon>
        <taxon>Nematoda</taxon>
        <taxon>Chromadorea</taxon>
        <taxon>Rhabditida</taxon>
        <taxon>Spirurina</taxon>
        <taxon>Ascaridomorpha</taxon>
        <taxon>Ascaridoidea</taxon>
        <taxon>Ascarididae</taxon>
        <taxon>Ascaris</taxon>
    </lineage>
</organism>
<accession>A0A0M3HUZ3</accession>
<name>A0A0M3HUZ3_ASCLU</name>
<dbReference type="Proteomes" id="UP000036681">
    <property type="component" value="Unplaced"/>
</dbReference>
<reference evidence="2" key="1">
    <citation type="submission" date="2017-02" db="UniProtKB">
        <authorList>
            <consortium name="WormBaseParasite"/>
        </authorList>
    </citation>
    <scope>IDENTIFICATION</scope>
</reference>
<sequence>MGRTQRRSKVWQSFDASAKHRSNCSRKGRKFQRMEHFEQALSVGCLIAARCSQKVYVAFSYERICRFTQTGVLA</sequence>
<dbReference type="WBParaSite" id="ALUE_0000668801-mRNA-1">
    <property type="protein sequence ID" value="ALUE_0000668801-mRNA-1"/>
    <property type="gene ID" value="ALUE_0000668801"/>
</dbReference>